<dbReference type="InterPro" id="IPR003329">
    <property type="entry name" value="Cytidylyl_trans"/>
</dbReference>
<proteinExistence type="predicted"/>
<dbReference type="GO" id="GO:0005829">
    <property type="term" value="C:cytosol"/>
    <property type="evidence" value="ECO:0007669"/>
    <property type="project" value="TreeGrafter"/>
</dbReference>
<dbReference type="SUPFAM" id="SSF53448">
    <property type="entry name" value="Nucleotide-diphospho-sugar transferases"/>
    <property type="match status" value="1"/>
</dbReference>
<accession>X0S7Z1</accession>
<dbReference type="EMBL" id="BARS01005685">
    <property type="protein sequence ID" value="GAF77129.1"/>
    <property type="molecule type" value="Genomic_DNA"/>
</dbReference>
<protein>
    <recommendedName>
        <fullName evidence="2">Acylneuraminate cytidylyltransferase</fullName>
    </recommendedName>
</protein>
<reference evidence="1" key="1">
    <citation type="journal article" date="2014" name="Front. Microbiol.">
        <title>High frequency of phylogenetically diverse reductive dehalogenase-homologous genes in deep subseafloor sedimentary metagenomes.</title>
        <authorList>
            <person name="Kawai M."/>
            <person name="Futagami T."/>
            <person name="Toyoda A."/>
            <person name="Takaki Y."/>
            <person name="Nishi S."/>
            <person name="Hori S."/>
            <person name="Arai W."/>
            <person name="Tsubouchi T."/>
            <person name="Morono Y."/>
            <person name="Uchiyama I."/>
            <person name="Ito T."/>
            <person name="Fujiyama A."/>
            <person name="Inagaki F."/>
            <person name="Takami H."/>
        </authorList>
    </citation>
    <scope>NUCLEOTIDE SEQUENCE</scope>
    <source>
        <strain evidence="1">Expedition CK06-06</strain>
    </source>
</reference>
<dbReference type="AlphaFoldDB" id="X0S7Z1"/>
<sequence length="254" mass="29774">MKISAVIQARTGSTRLPGKVMLTIKDKPILQYVIERLKQSKLIDDLIIATTISRKDDIIEQFSKDNGILFFRGSEEDVLDRYYRASVFYGVDIIVRVTSDCPFVDSAIMDNFINVYQSNNVDYVSSYDEKETYPRGIIAEVFSFTALEEAHRNARKQYQREHVTPYLYKNPSKFKLINIEAKGKIKRPDIRLTLDTPEDFELIKKIIQHFDDVKFRLDDIIDFLNENPHLLEINKNIKQKNRRIGRYGNERIKN</sequence>
<dbReference type="InterPro" id="IPR029044">
    <property type="entry name" value="Nucleotide-diphossugar_trans"/>
</dbReference>
<comment type="caution">
    <text evidence="1">The sequence shown here is derived from an EMBL/GenBank/DDBJ whole genome shotgun (WGS) entry which is preliminary data.</text>
</comment>
<name>X0S7Z1_9ZZZZ</name>
<dbReference type="PANTHER" id="PTHR42866">
    <property type="entry name" value="3-DEOXY-MANNO-OCTULOSONATE CYTIDYLYLTRANSFERASE"/>
    <property type="match status" value="1"/>
</dbReference>
<dbReference type="Gene3D" id="3.90.550.10">
    <property type="entry name" value="Spore Coat Polysaccharide Biosynthesis Protein SpsA, Chain A"/>
    <property type="match status" value="1"/>
</dbReference>
<dbReference type="CDD" id="cd02518">
    <property type="entry name" value="GT2_SpsF"/>
    <property type="match status" value="1"/>
</dbReference>
<dbReference type="Pfam" id="PF02348">
    <property type="entry name" value="CTP_transf_3"/>
    <property type="match status" value="1"/>
</dbReference>
<organism evidence="1">
    <name type="scientific">marine sediment metagenome</name>
    <dbReference type="NCBI Taxonomy" id="412755"/>
    <lineage>
        <taxon>unclassified sequences</taxon>
        <taxon>metagenomes</taxon>
        <taxon>ecological metagenomes</taxon>
    </lineage>
</organism>
<gene>
    <name evidence="1" type="ORF">S01H1_11152</name>
</gene>
<evidence type="ECO:0000313" key="1">
    <source>
        <dbReference type="EMBL" id="GAF77129.1"/>
    </source>
</evidence>
<evidence type="ECO:0008006" key="2">
    <source>
        <dbReference type="Google" id="ProtNLM"/>
    </source>
</evidence>
<dbReference type="FunFam" id="3.90.550.10:FF:000188">
    <property type="entry name" value="Polysaccharide biosynthesis protein"/>
    <property type="match status" value="1"/>
</dbReference>
<dbReference type="PANTHER" id="PTHR42866:SF1">
    <property type="entry name" value="SPORE COAT POLYSACCHARIDE BIOSYNTHESIS PROTEIN SPSF"/>
    <property type="match status" value="1"/>
</dbReference>